<dbReference type="EMBL" id="JAAIUW010000006">
    <property type="protein sequence ID" value="KAF7826513.1"/>
    <property type="molecule type" value="Genomic_DNA"/>
</dbReference>
<keyword evidence="3" id="KW-1185">Reference proteome</keyword>
<protein>
    <submittedName>
        <fullName evidence="2">Putative ribonuclease H protein</fullName>
    </submittedName>
</protein>
<evidence type="ECO:0000313" key="3">
    <source>
        <dbReference type="Proteomes" id="UP000634136"/>
    </source>
</evidence>
<sequence>MRVRFKAYPSTSVIPSHFQAFQHAPKLRINHPTRSNVQTKPLEPSARSIPEHPTIRSRSIFLHRSDNINLASPKIWWFPSHALHTLFHTFLLSFLVIPFPGIKDLPGSKKDLLVNLIQVTSASLNNELIPLPPQSPGRHHKVKKLTPTTRFHQRQPEAPDFLTVTDGIHRGLRRHIAHRAKKISRNSSPKPTQVHKPPSTPPGGVFSHDL</sequence>
<reference evidence="2" key="1">
    <citation type="submission" date="2020-09" db="EMBL/GenBank/DDBJ databases">
        <title>Genome-Enabled Discovery of Anthraquinone Biosynthesis in Senna tora.</title>
        <authorList>
            <person name="Kang S.-H."/>
            <person name="Pandey R.P."/>
            <person name="Lee C.-M."/>
            <person name="Sim J.-S."/>
            <person name="Jeong J.-T."/>
            <person name="Choi B.-S."/>
            <person name="Jung M."/>
            <person name="Ginzburg D."/>
            <person name="Zhao K."/>
            <person name="Won S.Y."/>
            <person name="Oh T.-J."/>
            <person name="Yu Y."/>
            <person name="Kim N.-H."/>
            <person name="Lee O.R."/>
            <person name="Lee T.-H."/>
            <person name="Bashyal P."/>
            <person name="Kim T.-S."/>
            <person name="Lee W.-H."/>
            <person name="Kawkins C."/>
            <person name="Kim C.-K."/>
            <person name="Kim J.S."/>
            <person name="Ahn B.O."/>
            <person name="Rhee S.Y."/>
            <person name="Sohng J.K."/>
        </authorList>
    </citation>
    <scope>NUCLEOTIDE SEQUENCE</scope>
    <source>
        <tissue evidence="2">Leaf</tissue>
    </source>
</reference>
<accession>A0A834TPN4</accession>
<feature type="region of interest" description="Disordered" evidence="1">
    <location>
        <begin position="180"/>
        <end position="210"/>
    </location>
</feature>
<organism evidence="2 3">
    <name type="scientific">Senna tora</name>
    <dbReference type="NCBI Taxonomy" id="362788"/>
    <lineage>
        <taxon>Eukaryota</taxon>
        <taxon>Viridiplantae</taxon>
        <taxon>Streptophyta</taxon>
        <taxon>Embryophyta</taxon>
        <taxon>Tracheophyta</taxon>
        <taxon>Spermatophyta</taxon>
        <taxon>Magnoliopsida</taxon>
        <taxon>eudicotyledons</taxon>
        <taxon>Gunneridae</taxon>
        <taxon>Pentapetalae</taxon>
        <taxon>rosids</taxon>
        <taxon>fabids</taxon>
        <taxon>Fabales</taxon>
        <taxon>Fabaceae</taxon>
        <taxon>Caesalpinioideae</taxon>
        <taxon>Cassia clade</taxon>
        <taxon>Senna</taxon>
    </lineage>
</organism>
<evidence type="ECO:0000313" key="2">
    <source>
        <dbReference type="EMBL" id="KAF7826513.1"/>
    </source>
</evidence>
<gene>
    <name evidence="2" type="ORF">G2W53_017677</name>
</gene>
<proteinExistence type="predicted"/>
<comment type="caution">
    <text evidence="2">The sequence shown here is derived from an EMBL/GenBank/DDBJ whole genome shotgun (WGS) entry which is preliminary data.</text>
</comment>
<evidence type="ECO:0000256" key="1">
    <source>
        <dbReference type="SAM" id="MobiDB-lite"/>
    </source>
</evidence>
<name>A0A834TPN4_9FABA</name>
<dbReference type="Proteomes" id="UP000634136">
    <property type="component" value="Unassembled WGS sequence"/>
</dbReference>
<dbReference type="AlphaFoldDB" id="A0A834TPN4"/>